<dbReference type="Pfam" id="PF24857">
    <property type="entry name" value="THR4_C"/>
    <property type="match status" value="1"/>
</dbReference>
<evidence type="ECO:0000313" key="8">
    <source>
        <dbReference type="Proteomes" id="UP001165422"/>
    </source>
</evidence>
<dbReference type="InterPro" id="IPR029144">
    <property type="entry name" value="Thr_synth_N"/>
</dbReference>
<evidence type="ECO:0000256" key="1">
    <source>
        <dbReference type="ARBA" id="ARBA00001933"/>
    </source>
</evidence>
<reference evidence="7" key="1">
    <citation type="submission" date="2021-11" db="EMBL/GenBank/DDBJ databases">
        <authorList>
            <person name="Qingchun L."/>
            <person name="Dong Z."/>
            <person name="Zongwei Q."/>
            <person name="Jia Z."/>
            <person name="Duotao L."/>
        </authorList>
    </citation>
    <scope>NUCLEOTIDE SEQUENCE</scope>
    <source>
        <strain evidence="7">WLY-B-L2</strain>
    </source>
</reference>
<dbReference type="Pfam" id="PF00291">
    <property type="entry name" value="PALP"/>
    <property type="match status" value="1"/>
</dbReference>
<keyword evidence="3" id="KW-0663">Pyridoxal phosphate</keyword>
<dbReference type="PANTHER" id="PTHR43515:SF1">
    <property type="entry name" value="THREONINE SYNTHASE-LIKE 1"/>
    <property type="match status" value="1"/>
</dbReference>
<evidence type="ECO:0000259" key="6">
    <source>
        <dbReference type="Pfam" id="PF14821"/>
    </source>
</evidence>
<dbReference type="EMBL" id="JAJJPB010000010">
    <property type="protein sequence ID" value="MCC9295039.1"/>
    <property type="molecule type" value="Genomic_DNA"/>
</dbReference>
<dbReference type="RefSeq" id="WP_150357927.1">
    <property type="nucleotide sequence ID" value="NZ_JAJJPB010000010.1"/>
</dbReference>
<organism evidence="7 8">
    <name type="scientific">Clostridium aromativorans</name>
    <dbReference type="NCBI Taxonomy" id="2836848"/>
    <lineage>
        <taxon>Bacteria</taxon>
        <taxon>Bacillati</taxon>
        <taxon>Bacillota</taxon>
        <taxon>Clostridia</taxon>
        <taxon>Eubacteriales</taxon>
        <taxon>Clostridiaceae</taxon>
        <taxon>Clostridium</taxon>
    </lineage>
</organism>
<dbReference type="CDD" id="cd01560">
    <property type="entry name" value="Thr-synth_2"/>
    <property type="match status" value="1"/>
</dbReference>
<name>A0ABS8N5F8_9CLOT</name>
<evidence type="ECO:0000256" key="2">
    <source>
        <dbReference type="ARBA" id="ARBA00005517"/>
    </source>
</evidence>
<comment type="similarity">
    <text evidence="2">Belongs to the threonine synthase family.</text>
</comment>
<dbReference type="PANTHER" id="PTHR43515">
    <property type="entry name" value="THREONINE SYNTHASE-LIKE 1"/>
    <property type="match status" value="1"/>
</dbReference>
<dbReference type="InterPro" id="IPR004450">
    <property type="entry name" value="Thr_synthase-like"/>
</dbReference>
<gene>
    <name evidence="7" type="primary">thrC</name>
    <name evidence="7" type="ORF">LN736_09240</name>
</gene>
<evidence type="ECO:0000313" key="7">
    <source>
        <dbReference type="EMBL" id="MCC9295039.1"/>
    </source>
</evidence>
<dbReference type="Gene3D" id="3.90.1380.10">
    <property type="entry name" value="Threonine synthase, N-terminal domain"/>
    <property type="match status" value="1"/>
</dbReference>
<dbReference type="Pfam" id="PF14821">
    <property type="entry name" value="Thr_synth_N"/>
    <property type="match status" value="1"/>
</dbReference>
<feature type="domain" description="Tryptophan synthase beta chain-like PALP" evidence="5">
    <location>
        <begin position="100"/>
        <end position="346"/>
    </location>
</feature>
<sequence>MEEIYYNSTRGLNENLTASEAILKGIAEDGGLLVPNCIPFISKEELKNCEQMTFKQLSLYINKKFFTDFDEKELKECIDMAYDHKFEKDIITPLNKEGDVFYLELFHGPTLAFKDIALCLLPYLMKTAAKKQNLHKDIVILTATSGDTGKAALEGFSDVDGTKVMVFFPEEGVSNIQKKQMITQVGKNVKVLGIKGNFDDAQREVKKIFNDAELKEELNKRSYMFSSANSINIGRLIPQMVYYFYSYMELLRRKEIEFGEKINFAVPTGNFGDILAAYYSTKMGLPINRLLCSSNENKVLSDFLNSGIYDARREFLVTISPSMDILISSNLERFIYDISGRNAFTVKELMNDLNEFGRYKISEHMKSRMNIFYGGFATDEETRQSIKEVFDKYRYLMDTHTSVAYSVYKKYLLETHDNTKTVIVSTASPFKFTRSVMGALDDKYNKVDDFELIEVMSKAADLKIPKPIEKLNKREIIHNTVCEMGQMESEVRKFLK</sequence>
<accession>A0ABS8N5F8</accession>
<comment type="caution">
    <text evidence="7">The sequence shown here is derived from an EMBL/GenBank/DDBJ whole genome shotgun (WGS) entry which is preliminary data.</text>
</comment>
<evidence type="ECO:0000256" key="4">
    <source>
        <dbReference type="NCBIfam" id="TIGR00260"/>
    </source>
</evidence>
<dbReference type="Gene3D" id="3.40.50.1100">
    <property type="match status" value="2"/>
</dbReference>
<dbReference type="EC" id="4.2.3.1" evidence="4"/>
<dbReference type="InterPro" id="IPR037158">
    <property type="entry name" value="Thr_synth_N_sf"/>
</dbReference>
<feature type="domain" description="Threonine synthase N-terminal" evidence="6">
    <location>
        <begin position="6"/>
        <end position="82"/>
    </location>
</feature>
<dbReference type="SUPFAM" id="SSF53686">
    <property type="entry name" value="Tryptophan synthase beta subunit-like PLP-dependent enzymes"/>
    <property type="match status" value="1"/>
</dbReference>
<proteinExistence type="inferred from homology"/>
<dbReference type="Proteomes" id="UP001165422">
    <property type="component" value="Unassembled WGS sequence"/>
</dbReference>
<keyword evidence="8" id="KW-1185">Reference proteome</keyword>
<dbReference type="NCBIfam" id="TIGR00260">
    <property type="entry name" value="thrC"/>
    <property type="match status" value="1"/>
</dbReference>
<dbReference type="InterPro" id="IPR036052">
    <property type="entry name" value="TrpB-like_PALP_sf"/>
</dbReference>
<protein>
    <recommendedName>
        <fullName evidence="4">Threonine synthase</fullName>
        <ecNumber evidence="4">4.2.3.1</ecNumber>
    </recommendedName>
</protein>
<dbReference type="InterPro" id="IPR001926">
    <property type="entry name" value="TrpB-like_PALP"/>
</dbReference>
<evidence type="ECO:0000256" key="3">
    <source>
        <dbReference type="ARBA" id="ARBA00022898"/>
    </source>
</evidence>
<keyword evidence="7" id="KW-0456">Lyase</keyword>
<evidence type="ECO:0000259" key="5">
    <source>
        <dbReference type="Pfam" id="PF00291"/>
    </source>
</evidence>
<comment type="cofactor">
    <cofactor evidence="1">
        <name>pyridoxal 5'-phosphate</name>
        <dbReference type="ChEBI" id="CHEBI:597326"/>
    </cofactor>
</comment>
<dbReference type="GO" id="GO:0004795">
    <property type="term" value="F:threonine synthase activity"/>
    <property type="evidence" value="ECO:0007669"/>
    <property type="project" value="UniProtKB-EC"/>
</dbReference>